<proteinExistence type="predicted"/>
<dbReference type="OrthoDB" id="1440774at2"/>
<protein>
    <recommendedName>
        <fullName evidence="4">GLPGLI family protein</fullName>
    </recommendedName>
</protein>
<reference evidence="2 3" key="1">
    <citation type="submission" date="2017-04" db="EMBL/GenBank/DDBJ databases">
        <title>Complete genome sequence of Flavobacterium kingsejong AJ004.</title>
        <authorList>
            <person name="Lee P.C."/>
        </authorList>
    </citation>
    <scope>NUCLEOTIDE SEQUENCE [LARGE SCALE GENOMIC DNA]</scope>
    <source>
        <strain evidence="2 3">AJ004</strain>
    </source>
</reference>
<name>A0A2S1LTB9_9FLAO</name>
<sequence length="252" mass="29288">MNLLKYLLFYFVFMATQAQTTSNGEVEYKHTVNYGHGDYSRNFILYFDDKASYFEEVLVKNKPTDLGTDSDGTERKAEYFNDNTPEYYYTDLKNNTLVFKQRVAQKIIAVNDKPEPIKWKLSNEFKKIGSYDCQKATGTFRGREYTAWFTPKIPVSYGPWKLNGLSGLILEAYDKDGAYKVRATKIGLTKKSIAGKISKINSEKKITLEEYRKLWKRRHKDQISYLNSKLSKGEALFSEDNLDPVKEVEIFK</sequence>
<evidence type="ECO:0000256" key="1">
    <source>
        <dbReference type="SAM" id="SignalP"/>
    </source>
</evidence>
<evidence type="ECO:0000313" key="3">
    <source>
        <dbReference type="Proteomes" id="UP000244677"/>
    </source>
</evidence>
<dbReference type="NCBIfam" id="TIGR01200">
    <property type="entry name" value="GLPGLI"/>
    <property type="match status" value="1"/>
</dbReference>
<evidence type="ECO:0000313" key="2">
    <source>
        <dbReference type="EMBL" id="AWG26948.1"/>
    </source>
</evidence>
<keyword evidence="3" id="KW-1185">Reference proteome</keyword>
<accession>A0A2S1LTB9</accession>
<feature type="signal peptide" evidence="1">
    <location>
        <begin position="1"/>
        <end position="18"/>
    </location>
</feature>
<feature type="chain" id="PRO_5015415869" description="GLPGLI family protein" evidence="1">
    <location>
        <begin position="19"/>
        <end position="252"/>
    </location>
</feature>
<dbReference type="Pfam" id="PF22252">
    <property type="entry name" value="PNGase_F-II_N"/>
    <property type="match status" value="1"/>
</dbReference>
<gene>
    <name evidence="2" type="ORF">FK004_17770</name>
</gene>
<organism evidence="2 3">
    <name type="scientific">Flavobacterium kingsejongi</name>
    <dbReference type="NCBI Taxonomy" id="1678728"/>
    <lineage>
        <taxon>Bacteria</taxon>
        <taxon>Pseudomonadati</taxon>
        <taxon>Bacteroidota</taxon>
        <taxon>Flavobacteriia</taxon>
        <taxon>Flavobacteriales</taxon>
        <taxon>Flavobacteriaceae</taxon>
        <taxon>Flavobacterium</taxon>
    </lineage>
</organism>
<dbReference type="Proteomes" id="UP000244677">
    <property type="component" value="Chromosome"/>
</dbReference>
<dbReference type="AlphaFoldDB" id="A0A2S1LTB9"/>
<dbReference type="RefSeq" id="WP_108738445.1">
    <property type="nucleotide sequence ID" value="NZ_CP020919.1"/>
</dbReference>
<keyword evidence="1" id="KW-0732">Signal</keyword>
<dbReference type="EMBL" id="CP020919">
    <property type="protein sequence ID" value="AWG26948.1"/>
    <property type="molecule type" value="Genomic_DNA"/>
</dbReference>
<dbReference type="InterPro" id="IPR005901">
    <property type="entry name" value="GLPGLI"/>
</dbReference>
<evidence type="ECO:0008006" key="4">
    <source>
        <dbReference type="Google" id="ProtNLM"/>
    </source>
</evidence>
<dbReference type="KEGG" id="fki:FK004_17770"/>